<reference evidence="1" key="2">
    <citation type="submission" date="2020-05" db="EMBL/GenBank/DDBJ databases">
        <authorList>
            <person name="Kim H.-S."/>
            <person name="Proctor R.H."/>
            <person name="Brown D.W."/>
        </authorList>
    </citation>
    <scope>NUCLEOTIDE SEQUENCE</scope>
    <source>
        <strain evidence="1">NRRL 20472</strain>
    </source>
</reference>
<keyword evidence="2" id="KW-1185">Reference proteome</keyword>
<reference evidence="1" key="1">
    <citation type="journal article" date="2020" name="BMC Genomics">
        <title>Correction to: Identification and distribution of gene clusters required for synthesis of sphingolipid metabolism inhibitors in diverse species of the filamentous fungus Fusarium.</title>
        <authorList>
            <person name="Kim H.S."/>
            <person name="Lohmar J.M."/>
            <person name="Busman M."/>
            <person name="Brown D.W."/>
            <person name="Naumann T.A."/>
            <person name="Divon H.H."/>
            <person name="Lysoe E."/>
            <person name="Uhlig S."/>
            <person name="Proctor R.H."/>
        </authorList>
    </citation>
    <scope>NUCLEOTIDE SEQUENCE</scope>
    <source>
        <strain evidence="1">NRRL 20472</strain>
    </source>
</reference>
<sequence length="73" mass="8798">MCHITTTALKCEDCHVAEPTTDQTIRECQRVKEKKPCRGYTYTTRYRPFVCMECHQERAIQNRNNYTWKPERV</sequence>
<dbReference type="SUPFAM" id="SSF48695">
    <property type="entry name" value="Multiheme cytochromes"/>
    <property type="match status" value="1"/>
</dbReference>
<evidence type="ECO:0000313" key="1">
    <source>
        <dbReference type="EMBL" id="KAF4972350.1"/>
    </source>
</evidence>
<proteinExistence type="predicted"/>
<dbReference type="InterPro" id="IPR036280">
    <property type="entry name" value="Multihaem_cyt_sf"/>
</dbReference>
<gene>
    <name evidence="1" type="ORF">FSARC_1072</name>
</gene>
<protein>
    <submittedName>
        <fullName evidence="1">Uncharacterized protein</fullName>
    </submittedName>
</protein>
<dbReference type="EMBL" id="JABEXW010000060">
    <property type="protein sequence ID" value="KAF4972350.1"/>
    <property type="molecule type" value="Genomic_DNA"/>
</dbReference>
<comment type="caution">
    <text evidence="1">The sequence shown here is derived from an EMBL/GenBank/DDBJ whole genome shotgun (WGS) entry which is preliminary data.</text>
</comment>
<accession>A0A8H4XFC8</accession>
<evidence type="ECO:0000313" key="2">
    <source>
        <dbReference type="Proteomes" id="UP000622797"/>
    </source>
</evidence>
<organism evidence="1 2">
    <name type="scientific">Fusarium sarcochroum</name>
    <dbReference type="NCBI Taxonomy" id="1208366"/>
    <lineage>
        <taxon>Eukaryota</taxon>
        <taxon>Fungi</taxon>
        <taxon>Dikarya</taxon>
        <taxon>Ascomycota</taxon>
        <taxon>Pezizomycotina</taxon>
        <taxon>Sordariomycetes</taxon>
        <taxon>Hypocreomycetidae</taxon>
        <taxon>Hypocreales</taxon>
        <taxon>Nectriaceae</taxon>
        <taxon>Fusarium</taxon>
        <taxon>Fusarium lateritium species complex</taxon>
    </lineage>
</organism>
<dbReference type="AlphaFoldDB" id="A0A8H4XFC8"/>
<dbReference type="Proteomes" id="UP000622797">
    <property type="component" value="Unassembled WGS sequence"/>
</dbReference>
<name>A0A8H4XFC8_9HYPO</name>